<comment type="caution">
    <text evidence="1">The sequence shown here is derived from an EMBL/GenBank/DDBJ whole genome shotgun (WGS) entry which is preliminary data.</text>
</comment>
<dbReference type="Proteomes" id="UP000602905">
    <property type="component" value="Unassembled WGS sequence"/>
</dbReference>
<protein>
    <submittedName>
        <fullName evidence="1">Uncharacterized protein</fullName>
    </submittedName>
</protein>
<dbReference type="EMBL" id="JACYCD010000045">
    <property type="protein sequence ID" value="KAF8711709.1"/>
    <property type="molecule type" value="Genomic_DNA"/>
</dbReference>
<proteinExistence type="predicted"/>
<gene>
    <name evidence="1" type="ORF">RHS03_01664</name>
</gene>
<evidence type="ECO:0000313" key="1">
    <source>
        <dbReference type="EMBL" id="KAF8711709.1"/>
    </source>
</evidence>
<feature type="non-terminal residue" evidence="1">
    <location>
        <position position="1"/>
    </location>
</feature>
<evidence type="ECO:0000313" key="2">
    <source>
        <dbReference type="Proteomes" id="UP000602905"/>
    </source>
</evidence>
<dbReference type="AlphaFoldDB" id="A0A8H7LX52"/>
<dbReference type="OrthoDB" id="3327708at2759"/>
<name>A0A8H7LX52_9AGAM</name>
<accession>A0A8H7LX52</accession>
<sequence>MECTPMKIHYHQGSIFSASHLDVVIPPTALGGAESVLTSSCGVLVSTNLSYTGGQGIKQAIFADFYLRFPTFLRAQASVASGYIVHVRLPQGTQVQSTDVVWQDHPSTIGTLVADPKYGEPGVLIRQTKQEILHHSNQFRFEEITEVYLKKIRWEEVQAGGFTNSTTSDIKHTFSYSYTATRSKTDQASFNASIGIPGVLDLDIGGGHTTITTDSKSSTRSESKEFTIKPGNTQYHYVKVYTLNVRKWWLGETDGKPRRVITQDASLNSTYSVTKEEEIYQDYRVSHVPFAGTERLQVEPIKKQYDDEPGRGYERVTHRDSIWEGPGSSTTRRDTLVDGYNRAYVPLMHCSSCMH</sequence>
<reference evidence="1" key="1">
    <citation type="submission" date="2020-09" db="EMBL/GenBank/DDBJ databases">
        <title>Comparative genome analyses of four rice-infecting Rhizoctonia solani isolates reveal extensive enrichment of homogalacturonan modification genes.</title>
        <authorList>
            <person name="Lee D.-Y."/>
            <person name="Jeon J."/>
            <person name="Kim K.-T."/>
            <person name="Cheong K."/>
            <person name="Song H."/>
            <person name="Choi G."/>
            <person name="Ko J."/>
            <person name="Opiyo S.O."/>
            <person name="Zuo S."/>
            <person name="Madhav S."/>
            <person name="Lee Y.-H."/>
            <person name="Wang G.-L."/>
        </authorList>
    </citation>
    <scope>NUCLEOTIDE SEQUENCE</scope>
    <source>
        <strain evidence="1">AG1-IA WGL</strain>
    </source>
</reference>
<organism evidence="1 2">
    <name type="scientific">Rhizoctonia solani</name>
    <dbReference type="NCBI Taxonomy" id="456999"/>
    <lineage>
        <taxon>Eukaryota</taxon>
        <taxon>Fungi</taxon>
        <taxon>Dikarya</taxon>
        <taxon>Basidiomycota</taxon>
        <taxon>Agaricomycotina</taxon>
        <taxon>Agaricomycetes</taxon>
        <taxon>Cantharellales</taxon>
        <taxon>Ceratobasidiaceae</taxon>
        <taxon>Rhizoctonia</taxon>
    </lineage>
</organism>